<protein>
    <submittedName>
        <fullName evidence="2">Uncharacterized protein</fullName>
    </submittedName>
</protein>
<dbReference type="InParanoid" id="A0A077ZQ46"/>
<evidence type="ECO:0000313" key="2">
    <source>
        <dbReference type="EMBL" id="CDW71505.1"/>
    </source>
</evidence>
<dbReference type="Proteomes" id="UP000039865">
    <property type="component" value="Unassembled WGS sequence"/>
</dbReference>
<dbReference type="EMBL" id="CCKQ01000431">
    <property type="protein sequence ID" value="CDW71505.1"/>
    <property type="molecule type" value="Genomic_DNA"/>
</dbReference>
<organism evidence="2 3">
    <name type="scientific">Stylonychia lemnae</name>
    <name type="common">Ciliate</name>
    <dbReference type="NCBI Taxonomy" id="5949"/>
    <lineage>
        <taxon>Eukaryota</taxon>
        <taxon>Sar</taxon>
        <taxon>Alveolata</taxon>
        <taxon>Ciliophora</taxon>
        <taxon>Intramacronucleata</taxon>
        <taxon>Spirotrichea</taxon>
        <taxon>Stichotrichia</taxon>
        <taxon>Sporadotrichida</taxon>
        <taxon>Oxytrichidae</taxon>
        <taxon>Stylonychinae</taxon>
        <taxon>Stylonychia</taxon>
    </lineage>
</organism>
<evidence type="ECO:0000313" key="3">
    <source>
        <dbReference type="Proteomes" id="UP000039865"/>
    </source>
</evidence>
<gene>
    <name evidence="2" type="primary">Contig1259.g1385</name>
    <name evidence="2" type="ORF">STYLEM_451</name>
</gene>
<proteinExistence type="predicted"/>
<dbReference type="AlphaFoldDB" id="A0A077ZQ46"/>
<feature type="region of interest" description="Disordered" evidence="1">
    <location>
        <begin position="45"/>
        <end position="159"/>
    </location>
</feature>
<evidence type="ECO:0000256" key="1">
    <source>
        <dbReference type="SAM" id="MobiDB-lite"/>
    </source>
</evidence>
<feature type="compositionally biased region" description="Basic and acidic residues" evidence="1">
    <location>
        <begin position="45"/>
        <end position="61"/>
    </location>
</feature>
<feature type="compositionally biased region" description="Acidic residues" evidence="1">
    <location>
        <begin position="76"/>
        <end position="94"/>
    </location>
</feature>
<feature type="compositionally biased region" description="Basic and acidic residues" evidence="1">
    <location>
        <begin position="110"/>
        <end position="125"/>
    </location>
</feature>
<sequence length="212" mass="24001">MQEIDDYCQTQIKLENSINQNTGVAEEQQYNILDALKRSINFRKQNSEEYKENTIQKEGEKTQSQNSIYELSSCSDSDDSDSDEEISDDSDDLDPQQKQSMKDSLFGFQMRDKKSSKCQYDKGGESLDDNFPMPNNMDGGGNSSDDEGSENNSSKKFQRQILEDDLDDCPPDEMIVTGANGQLMKMITTVSGQIPLDFNNTKIIRDGKKLCY</sequence>
<accession>A0A077ZQ46</accession>
<name>A0A077ZQ46_STYLE</name>
<keyword evidence="3" id="KW-1185">Reference proteome</keyword>
<reference evidence="2 3" key="1">
    <citation type="submission" date="2014-06" db="EMBL/GenBank/DDBJ databases">
        <authorList>
            <person name="Swart Estienne"/>
        </authorList>
    </citation>
    <scope>NUCLEOTIDE SEQUENCE [LARGE SCALE GENOMIC DNA]</scope>
    <source>
        <strain evidence="2 3">130c</strain>
    </source>
</reference>